<gene>
    <name evidence="3" type="ORF">ACFOSX_02225</name>
</gene>
<dbReference type="InterPro" id="IPR011110">
    <property type="entry name" value="Reg_prop"/>
</dbReference>
<feature type="domain" description="PorZ N-terminal beta-propeller" evidence="2">
    <location>
        <begin position="47"/>
        <end position="209"/>
    </location>
</feature>
<protein>
    <submittedName>
        <fullName evidence="3">Two-component regulator propeller domain-containing protein</fullName>
    </submittedName>
</protein>
<dbReference type="Gene3D" id="2.130.10.10">
    <property type="entry name" value="YVTN repeat-like/Quinoprotein amine dehydrogenase"/>
    <property type="match status" value="2"/>
</dbReference>
<name>A0ABV8AEK0_9FLAO</name>
<comment type="caution">
    <text evidence="3">The sequence shown here is derived from an EMBL/GenBank/DDBJ whole genome shotgun (WGS) entry which is preliminary data.</text>
</comment>
<accession>A0ABV8AEK0</accession>
<feature type="chain" id="PRO_5046163049" evidence="1">
    <location>
        <begin position="22"/>
        <end position="792"/>
    </location>
</feature>
<keyword evidence="1" id="KW-0732">Signal</keyword>
<evidence type="ECO:0000313" key="3">
    <source>
        <dbReference type="EMBL" id="MFC3876035.1"/>
    </source>
</evidence>
<dbReference type="InterPro" id="IPR048954">
    <property type="entry name" value="PorZ_N"/>
</dbReference>
<dbReference type="Pfam" id="PF07494">
    <property type="entry name" value="Reg_prop"/>
    <property type="match status" value="1"/>
</dbReference>
<evidence type="ECO:0000313" key="4">
    <source>
        <dbReference type="Proteomes" id="UP001595812"/>
    </source>
</evidence>
<proteinExistence type="predicted"/>
<dbReference type="Gene3D" id="2.60.40.4070">
    <property type="match status" value="1"/>
</dbReference>
<dbReference type="Pfam" id="PF21544">
    <property type="entry name" value="PorZ_N_b_propeller"/>
    <property type="match status" value="1"/>
</dbReference>
<evidence type="ECO:0000256" key="1">
    <source>
        <dbReference type="SAM" id="SignalP"/>
    </source>
</evidence>
<evidence type="ECO:0000259" key="2">
    <source>
        <dbReference type="Pfam" id="PF21544"/>
    </source>
</evidence>
<reference evidence="4" key="1">
    <citation type="journal article" date="2019" name="Int. J. Syst. Evol. Microbiol.">
        <title>The Global Catalogue of Microorganisms (GCM) 10K type strain sequencing project: providing services to taxonomists for standard genome sequencing and annotation.</title>
        <authorList>
            <consortium name="The Broad Institute Genomics Platform"/>
            <consortium name="The Broad Institute Genome Sequencing Center for Infectious Disease"/>
            <person name="Wu L."/>
            <person name="Ma J."/>
        </authorList>
    </citation>
    <scope>NUCLEOTIDE SEQUENCE [LARGE SCALE GENOMIC DNA]</scope>
    <source>
        <strain evidence="4">CECT 8979</strain>
    </source>
</reference>
<organism evidence="3 4">
    <name type="scientific">Winogradskyella maritima</name>
    <dbReference type="NCBI Taxonomy" id="1517766"/>
    <lineage>
        <taxon>Bacteria</taxon>
        <taxon>Pseudomonadati</taxon>
        <taxon>Bacteroidota</taxon>
        <taxon>Flavobacteriia</taxon>
        <taxon>Flavobacteriales</taxon>
        <taxon>Flavobacteriaceae</taxon>
        <taxon>Winogradskyella</taxon>
    </lineage>
</organism>
<sequence length="792" mass="88003">MLKRILVVFICLCASFSSSLAQDFSILWKDHFSYNAIVDETRSESKLYAAAENAIFSYDFTTGDIETITTINGLSGDRISTIEFSESAQLLLIGYGSGLIEVYFEDDKTVLSVVDILEKITIDPSIRGINDFFLFEDLAYVSTDFGISVYDINRLEFGDTYFIGPSGSQIPVEKTTVANGQIYAACSMNFGIYTASVDNPNLIDFQQWQNIISGDFRSIEMLNDNIYALRSNRGLIQVVNNTAVNIQTFNSLPVDTEVAENRLLYTTPTNVYIYDDGFNLVAQINPIPEFDTRFTSAMLFEDDIYIGTEDFGVLATETLNPIEPLEIRPNGPLRNDTFKLDILNSVLYTTFGDYDIGLNPFPLDSRGISRLMEGEWQSKPFDSILGARSLTNPKINPNNTNQVFIGSFHDGLLEFNDFEATTLFDNTNSPLKSIILPGAPNFVSIRVAALTFDEDGRLWTTTSLVDDALSAYNPASQQWQQYSFEDAIQDPLNDEQGFPEMAIDRNGTKFVGARRNGIIGYNETLANPIKRFIGLENGLPSNAVRALAFDQRNQLWIGTEKGLRVMFNSSEFFEDDITVEPIIFLENGLARELLENQFITDIKVDGSNNKWIGTADSGVFLVSPNGQTIIYRFTKANSPLPNNTINDIVIDDNDGTVYFATPNGMVSFRAGGSQPVEDLESAYVYPNPVRPNYDILGFDDLNDITKGIKIVGLTENVNVKITDIAGNLVAEAQSRINRRSSDIGYNFAIDGGTGIWNGKNLGNNVVASGVYLILISDLDTFETKVLKLLIVR</sequence>
<dbReference type="RefSeq" id="WP_386096582.1">
    <property type="nucleotide sequence ID" value="NZ_JBHSAT010000004.1"/>
</dbReference>
<dbReference type="InterPro" id="IPR015943">
    <property type="entry name" value="WD40/YVTN_repeat-like_dom_sf"/>
</dbReference>
<feature type="signal peptide" evidence="1">
    <location>
        <begin position="1"/>
        <end position="21"/>
    </location>
</feature>
<dbReference type="SUPFAM" id="SSF63829">
    <property type="entry name" value="Calcium-dependent phosphotriesterase"/>
    <property type="match status" value="2"/>
</dbReference>
<dbReference type="Proteomes" id="UP001595812">
    <property type="component" value="Unassembled WGS sequence"/>
</dbReference>
<dbReference type="EMBL" id="JBHSAT010000004">
    <property type="protein sequence ID" value="MFC3876035.1"/>
    <property type="molecule type" value="Genomic_DNA"/>
</dbReference>
<keyword evidence="4" id="KW-1185">Reference proteome</keyword>